<reference evidence="3" key="1">
    <citation type="submission" date="2021-01" db="EMBL/GenBank/DDBJ databases">
        <authorList>
            <person name="Corre E."/>
            <person name="Pelletier E."/>
            <person name="Niang G."/>
            <person name="Scheremetjew M."/>
            <person name="Finn R."/>
            <person name="Kale V."/>
            <person name="Holt S."/>
            <person name="Cochrane G."/>
            <person name="Meng A."/>
            <person name="Brown T."/>
            <person name="Cohen L."/>
        </authorList>
    </citation>
    <scope>NUCLEOTIDE SEQUENCE</scope>
    <source>
        <strain evidence="3">CCMP3346</strain>
    </source>
</reference>
<feature type="chain" id="PRO_5036192045" evidence="1">
    <location>
        <begin position="19"/>
        <end position="304"/>
    </location>
</feature>
<accession>A0A6U4BIU4</accession>
<gene>
    <name evidence="2" type="ORF">VBRA1451_LOCUS4089</name>
    <name evidence="3" type="ORF">VBRA1451_LOCUS4090</name>
</gene>
<proteinExistence type="predicted"/>
<organism evidence="3">
    <name type="scientific">Vitrella brassicaformis</name>
    <dbReference type="NCBI Taxonomy" id="1169539"/>
    <lineage>
        <taxon>Eukaryota</taxon>
        <taxon>Sar</taxon>
        <taxon>Alveolata</taxon>
        <taxon>Colpodellida</taxon>
        <taxon>Vitrellaceae</taxon>
        <taxon>Vitrella</taxon>
    </lineage>
</organism>
<dbReference type="AlphaFoldDB" id="A0A6U4BIU4"/>
<evidence type="ECO:0000313" key="2">
    <source>
        <dbReference type="EMBL" id="CAD9049031.1"/>
    </source>
</evidence>
<evidence type="ECO:0000256" key="1">
    <source>
        <dbReference type="SAM" id="SignalP"/>
    </source>
</evidence>
<keyword evidence="1" id="KW-0732">Signal</keyword>
<sequence length="304" mass="34020">MMYAKLGVVLVTAALASCANQSLRVSLLHDHLQLLFPNRASRPEHSRARHQADIRSEAVDFADTELSLRCAARESAKILRQVESTDWNSLSREPDSYVVVFVARLFFAVHPPQNDAVIASLEQYMSHALAELDEMYDQLGLASHILNTTWPIVRMLALLKEGLPDIDSNDCPLFHKSSALRTFYSSLIALVSTWQEQMSGGQPPAALLQERANEAARLLQEVPKDASRYFNKCPLALISAAMIQNVDRRDILVDPLRDIIRQIPLRTLLSTKWPVLDLLDILHTAIRQGICQVCTTSTVWPTSA</sequence>
<evidence type="ECO:0000313" key="3">
    <source>
        <dbReference type="EMBL" id="CAD9049032.1"/>
    </source>
</evidence>
<dbReference type="PROSITE" id="PS51257">
    <property type="entry name" value="PROKAR_LIPOPROTEIN"/>
    <property type="match status" value="1"/>
</dbReference>
<dbReference type="EMBL" id="HBGB01007184">
    <property type="protein sequence ID" value="CAD9049031.1"/>
    <property type="molecule type" value="Transcribed_RNA"/>
</dbReference>
<feature type="signal peptide" evidence="1">
    <location>
        <begin position="1"/>
        <end position="18"/>
    </location>
</feature>
<protein>
    <submittedName>
        <fullName evidence="3">Uncharacterized protein</fullName>
    </submittedName>
</protein>
<name>A0A6U4BIU4_9ALVE</name>
<dbReference type="EMBL" id="HBGB01007185">
    <property type="protein sequence ID" value="CAD9049032.1"/>
    <property type="molecule type" value="Transcribed_RNA"/>
</dbReference>